<feature type="signal peptide" evidence="2">
    <location>
        <begin position="1"/>
        <end position="18"/>
    </location>
</feature>
<accession>A0A0S3R8Z0</accession>
<evidence type="ECO:0000256" key="2">
    <source>
        <dbReference type="SAM" id="SignalP"/>
    </source>
</evidence>
<organism evidence="3 4">
    <name type="scientific">Vigna angularis var. angularis</name>
    <dbReference type="NCBI Taxonomy" id="157739"/>
    <lineage>
        <taxon>Eukaryota</taxon>
        <taxon>Viridiplantae</taxon>
        <taxon>Streptophyta</taxon>
        <taxon>Embryophyta</taxon>
        <taxon>Tracheophyta</taxon>
        <taxon>Spermatophyta</taxon>
        <taxon>Magnoliopsida</taxon>
        <taxon>eudicotyledons</taxon>
        <taxon>Gunneridae</taxon>
        <taxon>Pentapetalae</taxon>
        <taxon>rosids</taxon>
        <taxon>fabids</taxon>
        <taxon>Fabales</taxon>
        <taxon>Fabaceae</taxon>
        <taxon>Papilionoideae</taxon>
        <taxon>50 kb inversion clade</taxon>
        <taxon>NPAAA clade</taxon>
        <taxon>indigoferoid/millettioid clade</taxon>
        <taxon>Phaseoleae</taxon>
        <taxon>Vigna</taxon>
    </lineage>
</organism>
<evidence type="ECO:0000256" key="1">
    <source>
        <dbReference type="SAM" id="MobiDB-lite"/>
    </source>
</evidence>
<feature type="compositionally biased region" description="Low complexity" evidence="1">
    <location>
        <begin position="39"/>
        <end position="55"/>
    </location>
</feature>
<name>A0A0S3R8Z0_PHAAN</name>
<dbReference type="AlphaFoldDB" id="A0A0S3R8Z0"/>
<evidence type="ECO:0000313" key="3">
    <source>
        <dbReference type="EMBL" id="BAT77062.1"/>
    </source>
</evidence>
<protein>
    <submittedName>
        <fullName evidence="3">Uncharacterized protein</fullName>
    </submittedName>
</protein>
<proteinExistence type="predicted"/>
<keyword evidence="2" id="KW-0732">Signal</keyword>
<gene>
    <name evidence="3" type="primary">Vigan.01G514600</name>
    <name evidence="3" type="ORF">VIGAN_01514600</name>
</gene>
<dbReference type="EMBL" id="AP015034">
    <property type="protein sequence ID" value="BAT77062.1"/>
    <property type="molecule type" value="Genomic_DNA"/>
</dbReference>
<reference evidence="3 4" key="1">
    <citation type="journal article" date="2015" name="Sci. Rep.">
        <title>The power of single molecule real-time sequencing technology in the de novo assembly of a eukaryotic genome.</title>
        <authorList>
            <person name="Sakai H."/>
            <person name="Naito K."/>
            <person name="Ogiso-Tanaka E."/>
            <person name="Takahashi Y."/>
            <person name="Iseki K."/>
            <person name="Muto C."/>
            <person name="Satou K."/>
            <person name="Teruya K."/>
            <person name="Shiroma A."/>
            <person name="Shimoji M."/>
            <person name="Hirano T."/>
            <person name="Itoh T."/>
            <person name="Kaga A."/>
            <person name="Tomooka N."/>
        </authorList>
    </citation>
    <scope>NUCLEOTIDE SEQUENCE [LARGE SCALE GENOMIC DNA]</scope>
    <source>
        <strain evidence="4">cv. Shumari</strain>
    </source>
</reference>
<feature type="chain" id="PRO_5006616727" evidence="2">
    <location>
        <begin position="19"/>
        <end position="79"/>
    </location>
</feature>
<feature type="region of interest" description="Disordered" evidence="1">
    <location>
        <begin position="39"/>
        <end position="65"/>
    </location>
</feature>
<sequence>MIITKMFFFLRVLHLESASLPLAQVMLDADHYNLKLLQTTTPTPTTPTPTTSTPTKPTPTPPLTPTVAVTVKVLKSSVM</sequence>
<dbReference type="Proteomes" id="UP000291084">
    <property type="component" value="Chromosome 1"/>
</dbReference>
<evidence type="ECO:0000313" key="4">
    <source>
        <dbReference type="Proteomes" id="UP000291084"/>
    </source>
</evidence>
<keyword evidence="4" id="KW-1185">Reference proteome</keyword>